<evidence type="ECO:0000256" key="1">
    <source>
        <dbReference type="ARBA" id="ARBA00010702"/>
    </source>
</evidence>
<dbReference type="InterPro" id="IPR036705">
    <property type="entry name" value="Ribosyl_crysJ1_sf"/>
</dbReference>
<protein>
    <recommendedName>
        <fullName evidence="5">ADP-ribosylhydrolase ARH1</fullName>
        <ecNumber evidence="4">3.2.2.19</ecNumber>
    </recommendedName>
    <alternativeName>
        <fullName evidence="6">ADP-ribose-L-arginine cleaving enzyme</fullName>
    </alternativeName>
    <alternativeName>
        <fullName evidence="7">[Protein ADP-ribosylarginine] hydrolase</fullName>
    </alternativeName>
</protein>
<dbReference type="Proteomes" id="UP000694395">
    <property type="component" value="Chromosome 22"/>
</dbReference>
<comment type="cofactor">
    <cofactor evidence="8">
        <name>Mg(2+)</name>
        <dbReference type="ChEBI" id="CHEBI:18420"/>
    </cofactor>
    <text evidence="8">Binds 2 magnesium ions per subunit.</text>
</comment>
<dbReference type="Pfam" id="PF03747">
    <property type="entry name" value="ADP_ribosyl_GH"/>
    <property type="match status" value="1"/>
</dbReference>
<accession>A0A8K9XTY8</accession>
<feature type="binding site" evidence="8">
    <location>
        <position position="160"/>
    </location>
    <ligand>
        <name>Mg(2+)</name>
        <dbReference type="ChEBI" id="CHEBI:18420"/>
        <label>1</label>
    </ligand>
</feature>
<evidence type="ECO:0000256" key="5">
    <source>
        <dbReference type="ARBA" id="ARBA00049773"/>
    </source>
</evidence>
<name>A0A8K9XTY8_ONCMY</name>
<dbReference type="GO" id="GO:0046872">
    <property type="term" value="F:metal ion binding"/>
    <property type="evidence" value="ECO:0007669"/>
    <property type="project" value="UniProtKB-KW"/>
</dbReference>
<evidence type="ECO:0000313" key="10">
    <source>
        <dbReference type="Proteomes" id="UP000694395"/>
    </source>
</evidence>
<feature type="binding site" evidence="8">
    <location>
        <position position="159"/>
    </location>
    <ligand>
        <name>Mg(2+)</name>
        <dbReference type="ChEBI" id="CHEBI:18420"/>
        <label>1</label>
    </ligand>
</feature>
<keyword evidence="8" id="KW-0460">Magnesium</keyword>
<dbReference type="Gene3D" id="1.10.4080.10">
    <property type="entry name" value="ADP-ribosylation/Crystallin J1"/>
    <property type="match status" value="1"/>
</dbReference>
<dbReference type="AlphaFoldDB" id="A0A8K9XTY8"/>
<dbReference type="Ensembl" id="ENSOMYT00000125239.1">
    <property type="protein sequence ID" value="ENSOMYP00000138608.1"/>
    <property type="gene ID" value="ENSOMYG00000025873.2"/>
</dbReference>
<comment type="function">
    <text evidence="3">Specifically acts as an arginine mono-ADP-ribosylhydrolase by mediating the removal of mono-ADP-ribose attached to arginine residues on proteins.</text>
</comment>
<dbReference type="GO" id="GO:0003875">
    <property type="term" value="F:ADP-ribosylarginine hydrolase activity"/>
    <property type="evidence" value="ECO:0007669"/>
    <property type="project" value="UniProtKB-EC"/>
</dbReference>
<proteinExistence type="inferred from homology"/>
<evidence type="ECO:0000256" key="8">
    <source>
        <dbReference type="PIRSR" id="PIRSR605502-1"/>
    </source>
</evidence>
<dbReference type="EC" id="3.2.2.19" evidence="4"/>
<dbReference type="SUPFAM" id="SSF101478">
    <property type="entry name" value="ADP-ribosylglycohydrolase"/>
    <property type="match status" value="1"/>
</dbReference>
<evidence type="ECO:0000313" key="9">
    <source>
        <dbReference type="Ensembl" id="ENSOMYP00000138608.1"/>
    </source>
</evidence>
<reference evidence="9" key="1">
    <citation type="submission" date="2020-07" db="EMBL/GenBank/DDBJ databases">
        <title>A long reads based de novo assembly of the rainbow trout Arlee double haploid line genome.</title>
        <authorList>
            <person name="Gao G."/>
            <person name="Palti Y."/>
        </authorList>
    </citation>
    <scope>NUCLEOTIDE SEQUENCE [LARGE SCALE GENOMIC DNA]</scope>
</reference>
<keyword evidence="2" id="KW-0378">Hydrolase</keyword>
<evidence type="ECO:0000256" key="2">
    <source>
        <dbReference type="ARBA" id="ARBA00022801"/>
    </source>
</evidence>
<evidence type="ECO:0000256" key="6">
    <source>
        <dbReference type="ARBA" id="ARBA00049798"/>
    </source>
</evidence>
<reference evidence="9" key="2">
    <citation type="submission" date="2025-08" db="UniProtKB">
        <authorList>
            <consortium name="Ensembl"/>
        </authorList>
    </citation>
    <scope>IDENTIFICATION</scope>
</reference>
<dbReference type="PANTHER" id="PTHR16222">
    <property type="entry name" value="ADP-RIBOSYLGLYCOHYDROLASE"/>
    <property type="match status" value="1"/>
</dbReference>
<keyword evidence="10" id="KW-1185">Reference proteome</keyword>
<sequence>VLCVLQFYTRHTLTSCNQETFENDGELIHEEVQKIGSLEKLNDKEFPISVDTVMHLTAAEVLVKVVEGERAFFPVLYRVLVEGAFFPVLYRVLVEGALFPVLYRVLVEGAFFPVEVSFKGVCGASGHNAPMVAYDALLKAGDSWVDLANHSFFHGGNSDSTSAIAAACWGALFGFRGVPESKYHRLEYRDRLARLGQQLYDH</sequence>
<keyword evidence="8" id="KW-0479">Metal-binding</keyword>
<dbReference type="InterPro" id="IPR005502">
    <property type="entry name" value="Ribosyl_crysJ1"/>
</dbReference>
<evidence type="ECO:0000256" key="7">
    <source>
        <dbReference type="ARBA" id="ARBA00049810"/>
    </source>
</evidence>
<organism evidence="9 10">
    <name type="scientific">Oncorhynchus mykiss</name>
    <name type="common">Rainbow trout</name>
    <name type="synonym">Salmo gairdneri</name>
    <dbReference type="NCBI Taxonomy" id="8022"/>
    <lineage>
        <taxon>Eukaryota</taxon>
        <taxon>Metazoa</taxon>
        <taxon>Chordata</taxon>
        <taxon>Craniata</taxon>
        <taxon>Vertebrata</taxon>
        <taxon>Euteleostomi</taxon>
        <taxon>Actinopterygii</taxon>
        <taxon>Neopterygii</taxon>
        <taxon>Teleostei</taxon>
        <taxon>Protacanthopterygii</taxon>
        <taxon>Salmoniformes</taxon>
        <taxon>Salmonidae</taxon>
        <taxon>Salmoninae</taxon>
        <taxon>Oncorhynchus</taxon>
    </lineage>
</organism>
<comment type="similarity">
    <text evidence="1">Belongs to the ADP-ribosylglycohydrolase family.</text>
</comment>
<dbReference type="InterPro" id="IPR050792">
    <property type="entry name" value="ADP-ribosylglycohydrolase"/>
</dbReference>
<dbReference type="GeneTree" id="ENSGT00940000166921"/>
<evidence type="ECO:0000256" key="3">
    <source>
        <dbReference type="ARBA" id="ARBA00049582"/>
    </source>
</evidence>
<dbReference type="PANTHER" id="PTHR16222:SF26">
    <property type="entry name" value="ADP-RIBOSYLHYDROLASE ARH1"/>
    <property type="match status" value="1"/>
</dbReference>
<evidence type="ECO:0000256" key="4">
    <source>
        <dbReference type="ARBA" id="ARBA00049725"/>
    </source>
</evidence>
<reference evidence="9" key="3">
    <citation type="submission" date="2025-09" db="UniProtKB">
        <authorList>
            <consortium name="Ensembl"/>
        </authorList>
    </citation>
    <scope>IDENTIFICATION</scope>
</reference>